<dbReference type="Proteomes" id="UP000032900">
    <property type="component" value="Unassembled WGS sequence"/>
</dbReference>
<sequence length="157" mass="18216">MKPVAPQRIAGYITLSFLVLAMLFLLVNSLFTNGWLALIIATPVFTILIFYLVNYFLNSFIYAKIKPIYKTIHNFKASLKDTSSFNEDVFSEVNRDVAEWMKGKVQEIQQLRQLEQYRKEYLGNVSHELKTPIFNIQATYSPFWRGALMIPTSTCFI</sequence>
<name>A0A0E9LU04_9BACT</name>
<protein>
    <recommendedName>
        <fullName evidence="2">histidine kinase</fullName>
        <ecNumber evidence="2">2.7.13.3</ecNumber>
    </recommendedName>
</protein>
<evidence type="ECO:0000256" key="3">
    <source>
        <dbReference type="SAM" id="Phobius"/>
    </source>
</evidence>
<dbReference type="AlphaFoldDB" id="A0A0E9LU04"/>
<evidence type="ECO:0000256" key="1">
    <source>
        <dbReference type="ARBA" id="ARBA00000085"/>
    </source>
</evidence>
<proteinExistence type="predicted"/>
<dbReference type="STRING" id="1236989.JCM15548_1424"/>
<organism evidence="4 5">
    <name type="scientific">Geofilum rubicundum JCM 15548</name>
    <dbReference type="NCBI Taxonomy" id="1236989"/>
    <lineage>
        <taxon>Bacteria</taxon>
        <taxon>Pseudomonadati</taxon>
        <taxon>Bacteroidota</taxon>
        <taxon>Bacteroidia</taxon>
        <taxon>Marinilabiliales</taxon>
        <taxon>Marinilabiliaceae</taxon>
        <taxon>Geofilum</taxon>
    </lineage>
</organism>
<dbReference type="RefSeq" id="WP_227625330.1">
    <property type="nucleotide sequence ID" value="NZ_BAZW01000002.1"/>
</dbReference>
<evidence type="ECO:0000256" key="2">
    <source>
        <dbReference type="ARBA" id="ARBA00012438"/>
    </source>
</evidence>
<keyword evidence="3" id="KW-1133">Transmembrane helix</keyword>
<dbReference type="InterPro" id="IPR003661">
    <property type="entry name" value="HisK_dim/P_dom"/>
</dbReference>
<dbReference type="Gene3D" id="1.10.287.130">
    <property type="match status" value="1"/>
</dbReference>
<comment type="catalytic activity">
    <reaction evidence="1">
        <text>ATP + protein L-histidine = ADP + protein N-phospho-L-histidine.</text>
        <dbReference type="EC" id="2.7.13.3"/>
    </reaction>
</comment>
<dbReference type="EMBL" id="BAZW01000002">
    <property type="protein sequence ID" value="GAO28340.1"/>
    <property type="molecule type" value="Genomic_DNA"/>
</dbReference>
<gene>
    <name evidence="4" type="ORF">JCM15548_1424</name>
</gene>
<comment type="caution">
    <text evidence="4">The sequence shown here is derived from an EMBL/GenBank/DDBJ whole genome shotgun (WGS) entry which is preliminary data.</text>
</comment>
<dbReference type="CDD" id="cd00082">
    <property type="entry name" value="HisKA"/>
    <property type="match status" value="1"/>
</dbReference>
<keyword evidence="5" id="KW-1185">Reference proteome</keyword>
<dbReference type="EC" id="2.7.13.3" evidence="2"/>
<keyword evidence="3" id="KW-0812">Transmembrane</keyword>
<evidence type="ECO:0000313" key="4">
    <source>
        <dbReference type="EMBL" id="GAO28340.1"/>
    </source>
</evidence>
<keyword evidence="3" id="KW-0472">Membrane</keyword>
<dbReference type="InterPro" id="IPR036097">
    <property type="entry name" value="HisK_dim/P_sf"/>
</dbReference>
<reference evidence="4 5" key="1">
    <citation type="journal article" date="2015" name="Microbes Environ.">
        <title>Distribution and evolution of nitrogen fixation genes in the phylum bacteroidetes.</title>
        <authorList>
            <person name="Inoue J."/>
            <person name="Oshima K."/>
            <person name="Suda W."/>
            <person name="Sakamoto M."/>
            <person name="Iino T."/>
            <person name="Noda S."/>
            <person name="Hongoh Y."/>
            <person name="Hattori M."/>
            <person name="Ohkuma M."/>
        </authorList>
    </citation>
    <scope>NUCLEOTIDE SEQUENCE [LARGE SCALE GENOMIC DNA]</scope>
    <source>
        <strain evidence="4">JCM 15548</strain>
    </source>
</reference>
<feature type="transmembrane region" description="Helical" evidence="3">
    <location>
        <begin position="12"/>
        <end position="31"/>
    </location>
</feature>
<evidence type="ECO:0000313" key="5">
    <source>
        <dbReference type="Proteomes" id="UP000032900"/>
    </source>
</evidence>
<feature type="transmembrane region" description="Helical" evidence="3">
    <location>
        <begin position="37"/>
        <end position="57"/>
    </location>
</feature>
<dbReference type="SUPFAM" id="SSF47384">
    <property type="entry name" value="Homodimeric domain of signal transducing histidine kinase"/>
    <property type="match status" value="1"/>
</dbReference>
<accession>A0A0E9LU04</accession>
<dbReference type="GO" id="GO:0000155">
    <property type="term" value="F:phosphorelay sensor kinase activity"/>
    <property type="evidence" value="ECO:0007669"/>
    <property type="project" value="InterPro"/>
</dbReference>